<dbReference type="Proteomes" id="UP000596742">
    <property type="component" value="Unassembled WGS sequence"/>
</dbReference>
<reference evidence="2" key="1">
    <citation type="submission" date="2018-11" db="EMBL/GenBank/DDBJ databases">
        <authorList>
            <person name="Alioto T."/>
            <person name="Alioto T."/>
        </authorList>
    </citation>
    <scope>NUCLEOTIDE SEQUENCE</scope>
</reference>
<gene>
    <name evidence="2" type="ORF">MGAL_10B032897</name>
</gene>
<organism evidence="2 3">
    <name type="scientific">Mytilus galloprovincialis</name>
    <name type="common">Mediterranean mussel</name>
    <dbReference type="NCBI Taxonomy" id="29158"/>
    <lineage>
        <taxon>Eukaryota</taxon>
        <taxon>Metazoa</taxon>
        <taxon>Spiralia</taxon>
        <taxon>Lophotrochozoa</taxon>
        <taxon>Mollusca</taxon>
        <taxon>Bivalvia</taxon>
        <taxon>Autobranchia</taxon>
        <taxon>Pteriomorphia</taxon>
        <taxon>Mytilida</taxon>
        <taxon>Mytiloidea</taxon>
        <taxon>Mytilidae</taxon>
        <taxon>Mytilinae</taxon>
        <taxon>Mytilus</taxon>
    </lineage>
</organism>
<dbReference type="EMBL" id="UYJE01000297">
    <property type="protein sequence ID" value="VDH92015.1"/>
    <property type="molecule type" value="Genomic_DNA"/>
</dbReference>
<accession>A0A8B6BLB0</accession>
<protein>
    <submittedName>
        <fullName evidence="2">Uncharacterized protein</fullName>
    </submittedName>
</protein>
<comment type="caution">
    <text evidence="2">The sequence shown here is derived from an EMBL/GenBank/DDBJ whole genome shotgun (WGS) entry which is preliminary data.</text>
</comment>
<evidence type="ECO:0000313" key="2">
    <source>
        <dbReference type="EMBL" id="VDH92015.1"/>
    </source>
</evidence>
<dbReference type="AlphaFoldDB" id="A0A8B6BLB0"/>
<name>A0A8B6BLB0_MYTGA</name>
<evidence type="ECO:0000256" key="1">
    <source>
        <dbReference type="SAM" id="MobiDB-lite"/>
    </source>
</evidence>
<feature type="region of interest" description="Disordered" evidence="1">
    <location>
        <begin position="1"/>
        <end position="30"/>
    </location>
</feature>
<proteinExistence type="predicted"/>
<sequence>MSKGLINDIKHQSKDSWRGKTFPWQTRTSSTDKTCDMNMMNLHRLTHKVQAGVDQRPVKGIVVTYTKDYNRLESKIIIQRITVNDFI</sequence>
<keyword evidence="3" id="KW-1185">Reference proteome</keyword>
<evidence type="ECO:0000313" key="3">
    <source>
        <dbReference type="Proteomes" id="UP000596742"/>
    </source>
</evidence>
<feature type="compositionally biased region" description="Basic and acidic residues" evidence="1">
    <location>
        <begin position="8"/>
        <end position="18"/>
    </location>
</feature>